<dbReference type="SMART" id="SM00458">
    <property type="entry name" value="RICIN"/>
    <property type="match status" value="1"/>
</dbReference>
<proteinExistence type="predicted"/>
<reference evidence="5" key="2">
    <citation type="journal article" date="2021" name="Genome Biol. Evol.">
        <title>Developing a high-quality reference genome for a parasitic bivalve with doubly uniparental inheritance (Bivalvia: Unionida).</title>
        <authorList>
            <person name="Smith C.H."/>
        </authorList>
    </citation>
    <scope>NUCLEOTIDE SEQUENCE</scope>
    <source>
        <strain evidence="5">CHS0354</strain>
        <tissue evidence="5">Mantle</tissue>
    </source>
</reference>
<dbReference type="PANTHER" id="PTHR11675:SF131">
    <property type="entry name" value="POLYPEPTIDE N-ACETYLGALACTOSAMINYLTRANSFERASE 9-RELATED"/>
    <property type="match status" value="1"/>
</dbReference>
<reference evidence="5" key="1">
    <citation type="journal article" date="2021" name="Genome Biol. Evol.">
        <title>A High-Quality Reference Genome for a Parasitic Bivalve with Doubly Uniparental Inheritance (Bivalvia: Unionida).</title>
        <authorList>
            <person name="Smith C.H."/>
        </authorList>
    </citation>
    <scope>NUCLEOTIDE SEQUENCE</scope>
    <source>
        <strain evidence="5">CHS0354</strain>
    </source>
</reference>
<dbReference type="PANTHER" id="PTHR11675">
    <property type="entry name" value="N-ACETYLGALACTOSAMINYLTRANSFERASE"/>
    <property type="match status" value="1"/>
</dbReference>
<evidence type="ECO:0000313" key="6">
    <source>
        <dbReference type="Proteomes" id="UP001195483"/>
    </source>
</evidence>
<comment type="caution">
    <text evidence="5">The sequence shown here is derived from an EMBL/GenBank/DDBJ whole genome shotgun (WGS) entry which is preliminary data.</text>
</comment>
<dbReference type="GO" id="GO:0004653">
    <property type="term" value="F:polypeptide N-acetylgalactosaminyltransferase activity"/>
    <property type="evidence" value="ECO:0007669"/>
    <property type="project" value="TreeGrafter"/>
</dbReference>
<dbReference type="FunFam" id="3.90.550.10:FF:000195">
    <property type="entry name" value="Polypeptide N-acetylgalactosaminyltransferase like 6"/>
    <property type="match status" value="1"/>
</dbReference>
<dbReference type="GO" id="GO:0005794">
    <property type="term" value="C:Golgi apparatus"/>
    <property type="evidence" value="ECO:0007669"/>
    <property type="project" value="TreeGrafter"/>
</dbReference>
<dbReference type="InterPro" id="IPR035992">
    <property type="entry name" value="Ricin_B-like_lectins"/>
</dbReference>
<evidence type="ECO:0000256" key="2">
    <source>
        <dbReference type="ARBA" id="ARBA00022734"/>
    </source>
</evidence>
<dbReference type="Gene3D" id="2.80.10.50">
    <property type="match status" value="1"/>
</dbReference>
<name>A0AAE0T5H3_9BIVA</name>
<dbReference type="GO" id="GO:0030246">
    <property type="term" value="F:carbohydrate binding"/>
    <property type="evidence" value="ECO:0007669"/>
    <property type="project" value="UniProtKB-KW"/>
</dbReference>
<evidence type="ECO:0000256" key="1">
    <source>
        <dbReference type="ARBA" id="ARBA00022679"/>
    </source>
</evidence>
<dbReference type="Gene3D" id="3.90.550.10">
    <property type="entry name" value="Spore Coat Polysaccharide Biosynthesis Protein SpsA, Chain A"/>
    <property type="match status" value="1"/>
</dbReference>
<dbReference type="SUPFAM" id="SSF53448">
    <property type="entry name" value="Nucleotide-diphospho-sugar transferases"/>
    <property type="match status" value="1"/>
</dbReference>
<protein>
    <recommendedName>
        <fullName evidence="4">Ricin B lectin domain-containing protein</fullName>
    </recommendedName>
</protein>
<dbReference type="PROSITE" id="PS50231">
    <property type="entry name" value="RICIN_B_LECTIN"/>
    <property type="match status" value="1"/>
</dbReference>
<dbReference type="Pfam" id="PF00652">
    <property type="entry name" value="Ricin_B_lectin"/>
    <property type="match status" value="1"/>
</dbReference>
<organism evidence="5 6">
    <name type="scientific">Potamilus streckersoni</name>
    <dbReference type="NCBI Taxonomy" id="2493646"/>
    <lineage>
        <taxon>Eukaryota</taxon>
        <taxon>Metazoa</taxon>
        <taxon>Spiralia</taxon>
        <taxon>Lophotrochozoa</taxon>
        <taxon>Mollusca</taxon>
        <taxon>Bivalvia</taxon>
        <taxon>Autobranchia</taxon>
        <taxon>Heteroconchia</taxon>
        <taxon>Palaeoheterodonta</taxon>
        <taxon>Unionida</taxon>
        <taxon>Unionoidea</taxon>
        <taxon>Unionidae</taxon>
        <taxon>Ambleminae</taxon>
        <taxon>Lampsilini</taxon>
        <taxon>Potamilus</taxon>
    </lineage>
</organism>
<sequence length="266" mass="30869">MAGGLFAISRTFFNKLGKYDPGFDIWGGENLELSFKTWMCGGTLETIPCSHVGHIFRKRSPYKWPDGVNIVKRNTVRLAEVWLDEFKEFYYERIGHKLGDYGDVSNRIALRKSLNCKTFTWYLNNIYPELFIPSESQASGEIQNRVTPICADGNVDSIALSKNLRPYPCHFLGGNQYWLLSTENEIRRDTECWDYVAGSTEINLYGCHGLHGNQEWIYRDDETIYHPNSQRCLELRWDGRNITMNECTGQERQKWLWKRGPSTGPN</sequence>
<reference evidence="5" key="3">
    <citation type="submission" date="2023-05" db="EMBL/GenBank/DDBJ databases">
        <authorList>
            <person name="Smith C.H."/>
        </authorList>
    </citation>
    <scope>NUCLEOTIDE SEQUENCE</scope>
    <source>
        <strain evidence="5">CHS0354</strain>
        <tissue evidence="5">Mantle</tissue>
    </source>
</reference>
<dbReference type="Pfam" id="PF02709">
    <property type="entry name" value="Glyco_transf_7C"/>
    <property type="match status" value="1"/>
</dbReference>
<evidence type="ECO:0000256" key="3">
    <source>
        <dbReference type="ARBA" id="ARBA00023157"/>
    </source>
</evidence>
<dbReference type="GO" id="GO:0006493">
    <property type="term" value="P:protein O-linked glycosylation"/>
    <property type="evidence" value="ECO:0007669"/>
    <property type="project" value="TreeGrafter"/>
</dbReference>
<dbReference type="CDD" id="cd23462">
    <property type="entry name" value="beta-trefoil_Ricin_Pgant9-like"/>
    <property type="match status" value="1"/>
</dbReference>
<feature type="domain" description="Ricin B lectin" evidence="4">
    <location>
        <begin position="144"/>
        <end position="258"/>
    </location>
</feature>
<dbReference type="InterPro" id="IPR027791">
    <property type="entry name" value="Galactosyl_T_C"/>
</dbReference>
<keyword evidence="2" id="KW-0430">Lectin</keyword>
<evidence type="ECO:0000313" key="5">
    <source>
        <dbReference type="EMBL" id="KAK3603625.1"/>
    </source>
</evidence>
<dbReference type="SUPFAM" id="SSF50370">
    <property type="entry name" value="Ricin B-like lectins"/>
    <property type="match status" value="1"/>
</dbReference>
<dbReference type="AlphaFoldDB" id="A0AAE0T5H3"/>
<keyword evidence="6" id="KW-1185">Reference proteome</keyword>
<dbReference type="Proteomes" id="UP001195483">
    <property type="component" value="Unassembled WGS sequence"/>
</dbReference>
<keyword evidence="1" id="KW-0808">Transferase</keyword>
<dbReference type="InterPro" id="IPR029044">
    <property type="entry name" value="Nucleotide-diphossugar_trans"/>
</dbReference>
<gene>
    <name evidence="5" type="ORF">CHS0354_017344</name>
</gene>
<keyword evidence="3" id="KW-1015">Disulfide bond</keyword>
<dbReference type="EMBL" id="JAEAOA010001069">
    <property type="protein sequence ID" value="KAK3603625.1"/>
    <property type="molecule type" value="Genomic_DNA"/>
</dbReference>
<accession>A0AAE0T5H3</accession>
<evidence type="ECO:0000259" key="4">
    <source>
        <dbReference type="SMART" id="SM00458"/>
    </source>
</evidence>
<dbReference type="InterPro" id="IPR000772">
    <property type="entry name" value="Ricin_B_lectin"/>
</dbReference>